<reference evidence="1 2" key="1">
    <citation type="submission" date="2016-10" db="EMBL/GenBank/DDBJ databases">
        <authorList>
            <person name="de Groot N.N."/>
        </authorList>
    </citation>
    <scope>NUCLEOTIDE SEQUENCE [LARGE SCALE GENOMIC DNA]</scope>
    <source>
        <strain evidence="1 2">CGMCC 4.5598</strain>
    </source>
</reference>
<sequence>MALTQDGWFNSTMVAALSNTIALNLADTTPGAFKGALYEESASPNFSQANPAYGTSPLNSGESSGPGYTAGGADLTVVSFAELGSAANKIGWKLGSVTWTESTIDAAGILIYVPSLSSRAVLMRFFGQTYSTADGSYTLSWHSDGVWRQVLRNTA</sequence>
<dbReference type="EMBL" id="FOHX01000003">
    <property type="protein sequence ID" value="SET48053.1"/>
    <property type="molecule type" value="Genomic_DNA"/>
</dbReference>
<protein>
    <submittedName>
        <fullName evidence="1">Uncharacterized protein</fullName>
    </submittedName>
</protein>
<keyword evidence="2" id="KW-1185">Reference proteome</keyword>
<evidence type="ECO:0000313" key="2">
    <source>
        <dbReference type="Proteomes" id="UP000199361"/>
    </source>
</evidence>
<organism evidence="1 2">
    <name type="scientific">Nonomuraea wenchangensis</name>
    <dbReference type="NCBI Taxonomy" id="568860"/>
    <lineage>
        <taxon>Bacteria</taxon>
        <taxon>Bacillati</taxon>
        <taxon>Actinomycetota</taxon>
        <taxon>Actinomycetes</taxon>
        <taxon>Streptosporangiales</taxon>
        <taxon>Streptosporangiaceae</taxon>
        <taxon>Nonomuraea</taxon>
    </lineage>
</organism>
<dbReference type="OrthoDB" id="3539310at2"/>
<name>A0A1I0ERL3_9ACTN</name>
<evidence type="ECO:0000313" key="1">
    <source>
        <dbReference type="EMBL" id="SET48053.1"/>
    </source>
</evidence>
<gene>
    <name evidence="1" type="ORF">SAMN05421811_103173</name>
</gene>
<dbReference type="Proteomes" id="UP000199361">
    <property type="component" value="Unassembled WGS sequence"/>
</dbReference>
<dbReference type="STRING" id="568860.SAMN05421811_103173"/>
<proteinExistence type="predicted"/>
<accession>A0A1I0ERL3</accession>
<dbReference type="RefSeq" id="WP_091079343.1">
    <property type="nucleotide sequence ID" value="NZ_FOHX01000003.1"/>
</dbReference>
<dbReference type="AlphaFoldDB" id="A0A1I0ERL3"/>